<evidence type="ECO:0000313" key="14">
    <source>
        <dbReference type="Proteomes" id="UP001344447"/>
    </source>
</evidence>
<dbReference type="GO" id="GO:0046872">
    <property type="term" value="F:metal ion binding"/>
    <property type="evidence" value="ECO:0007669"/>
    <property type="project" value="UniProtKB-KW"/>
</dbReference>
<evidence type="ECO:0000256" key="3">
    <source>
        <dbReference type="ARBA" id="ARBA00022741"/>
    </source>
</evidence>
<dbReference type="InterPro" id="IPR027417">
    <property type="entry name" value="P-loop_NTPase"/>
</dbReference>
<dbReference type="Pfam" id="PF00071">
    <property type="entry name" value="Ras"/>
    <property type="match status" value="1"/>
</dbReference>
<dbReference type="GO" id="GO:0016020">
    <property type="term" value="C:membrane"/>
    <property type="evidence" value="ECO:0007669"/>
    <property type="project" value="InterPro"/>
</dbReference>
<protein>
    <submittedName>
        <fullName evidence="13">Uncharacterized protein</fullName>
    </submittedName>
</protein>
<dbReference type="PROSITE" id="PS51419">
    <property type="entry name" value="RAB"/>
    <property type="match status" value="1"/>
</dbReference>
<evidence type="ECO:0000256" key="1">
    <source>
        <dbReference type="ARBA" id="ARBA00022481"/>
    </source>
</evidence>
<evidence type="ECO:0000256" key="5">
    <source>
        <dbReference type="ARBA" id="ARBA00022842"/>
    </source>
</evidence>
<evidence type="ECO:0000256" key="12">
    <source>
        <dbReference type="ARBA" id="ARBA00049117"/>
    </source>
</evidence>
<dbReference type="Gene3D" id="3.40.50.300">
    <property type="entry name" value="P-loop containing nucleotide triphosphate hydrolases"/>
    <property type="match status" value="1"/>
</dbReference>
<dbReference type="Proteomes" id="UP001344447">
    <property type="component" value="Unassembled WGS sequence"/>
</dbReference>
<dbReference type="GO" id="GO:0003924">
    <property type="term" value="F:GTPase activity"/>
    <property type="evidence" value="ECO:0007669"/>
    <property type="project" value="InterPro"/>
</dbReference>
<dbReference type="FunFam" id="3.40.50.300:FF:000273">
    <property type="entry name" value="GTP-binding protein Rheb homolog"/>
    <property type="match status" value="1"/>
</dbReference>
<evidence type="ECO:0000256" key="8">
    <source>
        <dbReference type="ARBA" id="ARBA00023288"/>
    </source>
</evidence>
<keyword evidence="5" id="KW-0460">Magnesium</keyword>
<proteinExistence type="inferred from homology"/>
<evidence type="ECO:0000313" key="13">
    <source>
        <dbReference type="EMBL" id="KAK5577968.1"/>
    </source>
</evidence>
<dbReference type="SMART" id="SM00175">
    <property type="entry name" value="RAB"/>
    <property type="match status" value="1"/>
</dbReference>
<keyword evidence="6" id="KW-0342">GTP-binding</keyword>
<name>A0AAN7UAP9_9MYCE</name>
<keyword evidence="1" id="KW-0488">Methylation</keyword>
<dbReference type="SUPFAM" id="SSF52540">
    <property type="entry name" value="P-loop containing nucleoside triphosphate hydrolases"/>
    <property type="match status" value="1"/>
</dbReference>
<gene>
    <name evidence="13" type="ORF">RB653_002916</name>
</gene>
<keyword evidence="2" id="KW-0479">Metal-binding</keyword>
<dbReference type="EMBL" id="JAVFKY010000004">
    <property type="protein sequence ID" value="KAK5577968.1"/>
    <property type="molecule type" value="Genomic_DNA"/>
</dbReference>
<dbReference type="GO" id="GO:0007165">
    <property type="term" value="P:signal transduction"/>
    <property type="evidence" value="ECO:0007669"/>
    <property type="project" value="InterPro"/>
</dbReference>
<keyword evidence="3" id="KW-0547">Nucleotide-binding</keyword>
<comment type="caution">
    <text evidence="13">The sequence shown here is derived from an EMBL/GenBank/DDBJ whole genome shotgun (WGS) entry which is preliminary data.</text>
</comment>
<comment type="similarity">
    <text evidence="10">Belongs to the small GTPase superfamily. Rheb family.</text>
</comment>
<sequence>MAPQKHRKICVMGSRAVGKSTITMQFVESHCPDSYHPTIENTYQKIIRHQGQEYSVEIIDTAGQDEYSILQKQYSIGIHGYILVYSVTSVSSLEVIKVLNDKILSSLGAETIPRVLVGNKSDLDNERNISRDQGTQLANEWECAFVECSGKNNENVEEVFKQILNEVNKGLTGPDPPQKEGCILM</sequence>
<dbReference type="PANTHER" id="PTHR24070">
    <property type="entry name" value="RAS, DI-RAS, AND RHEB FAMILY MEMBERS OF SMALL GTPASE SUPERFAMILY"/>
    <property type="match status" value="1"/>
</dbReference>
<dbReference type="GO" id="GO:0005525">
    <property type="term" value="F:GTP binding"/>
    <property type="evidence" value="ECO:0007669"/>
    <property type="project" value="UniProtKB-KW"/>
</dbReference>
<reference evidence="13 14" key="1">
    <citation type="submission" date="2023-11" db="EMBL/GenBank/DDBJ databases">
        <title>Dfirmibasis_genome.</title>
        <authorList>
            <person name="Edelbroek B."/>
            <person name="Kjellin J."/>
            <person name="Jerlstrom-Hultqvist J."/>
            <person name="Soderbom F."/>
        </authorList>
    </citation>
    <scope>NUCLEOTIDE SEQUENCE [LARGE SCALE GENOMIC DNA]</scope>
    <source>
        <strain evidence="13 14">TNS-C-14</strain>
    </source>
</reference>
<comment type="subcellular location">
    <subcellularLocation>
        <location evidence="11">Endomembrane system</location>
        <topology evidence="11">Lipid-anchor</topology>
        <orientation evidence="11">Cytoplasmic side</orientation>
    </subcellularLocation>
</comment>
<dbReference type="SMART" id="SM00173">
    <property type="entry name" value="RAS"/>
    <property type="match status" value="1"/>
</dbReference>
<dbReference type="PRINTS" id="PR00449">
    <property type="entry name" value="RASTRNSFRMNG"/>
</dbReference>
<keyword evidence="9" id="KW-0636">Prenylation</keyword>
<accession>A0AAN7UAP9</accession>
<dbReference type="InterPro" id="IPR005225">
    <property type="entry name" value="Small_GTP-bd"/>
</dbReference>
<organism evidence="13 14">
    <name type="scientific">Dictyostelium firmibasis</name>
    <dbReference type="NCBI Taxonomy" id="79012"/>
    <lineage>
        <taxon>Eukaryota</taxon>
        <taxon>Amoebozoa</taxon>
        <taxon>Evosea</taxon>
        <taxon>Eumycetozoa</taxon>
        <taxon>Dictyostelia</taxon>
        <taxon>Dictyosteliales</taxon>
        <taxon>Dictyosteliaceae</taxon>
        <taxon>Dictyostelium</taxon>
    </lineage>
</organism>
<evidence type="ECO:0000256" key="10">
    <source>
        <dbReference type="ARBA" id="ARBA00037969"/>
    </source>
</evidence>
<dbReference type="InterPro" id="IPR001806">
    <property type="entry name" value="Small_GTPase"/>
</dbReference>
<keyword evidence="4" id="KW-0378">Hydrolase</keyword>
<comment type="catalytic activity">
    <reaction evidence="12">
        <text>GTP + H2O = GDP + phosphate + H(+)</text>
        <dbReference type="Rhea" id="RHEA:19669"/>
        <dbReference type="ChEBI" id="CHEBI:15377"/>
        <dbReference type="ChEBI" id="CHEBI:15378"/>
        <dbReference type="ChEBI" id="CHEBI:37565"/>
        <dbReference type="ChEBI" id="CHEBI:43474"/>
        <dbReference type="ChEBI" id="CHEBI:58189"/>
    </reaction>
    <physiologicalReaction direction="left-to-right" evidence="12">
        <dbReference type="Rhea" id="RHEA:19670"/>
    </physiologicalReaction>
</comment>
<dbReference type="AlphaFoldDB" id="A0AAN7UAP9"/>
<evidence type="ECO:0000256" key="6">
    <source>
        <dbReference type="ARBA" id="ARBA00023134"/>
    </source>
</evidence>
<evidence type="ECO:0000256" key="11">
    <source>
        <dbReference type="ARBA" id="ARBA00046278"/>
    </source>
</evidence>
<keyword evidence="8" id="KW-0449">Lipoprotein</keyword>
<evidence type="ECO:0000256" key="7">
    <source>
        <dbReference type="ARBA" id="ARBA00023136"/>
    </source>
</evidence>
<dbReference type="NCBIfam" id="TIGR00231">
    <property type="entry name" value="small_GTP"/>
    <property type="match status" value="1"/>
</dbReference>
<dbReference type="CDD" id="cd04137">
    <property type="entry name" value="RheB"/>
    <property type="match status" value="1"/>
</dbReference>
<keyword evidence="14" id="KW-1185">Reference proteome</keyword>
<dbReference type="InterPro" id="IPR020849">
    <property type="entry name" value="Small_GTPase_Ras-type"/>
</dbReference>
<evidence type="ECO:0000256" key="4">
    <source>
        <dbReference type="ARBA" id="ARBA00022801"/>
    </source>
</evidence>
<dbReference type="PROSITE" id="PS51420">
    <property type="entry name" value="RHO"/>
    <property type="match status" value="1"/>
</dbReference>
<dbReference type="GO" id="GO:0012505">
    <property type="term" value="C:endomembrane system"/>
    <property type="evidence" value="ECO:0007669"/>
    <property type="project" value="UniProtKB-SubCell"/>
</dbReference>
<dbReference type="SMART" id="SM00174">
    <property type="entry name" value="RHO"/>
    <property type="match status" value="1"/>
</dbReference>
<keyword evidence="7" id="KW-0472">Membrane</keyword>
<dbReference type="PROSITE" id="PS51421">
    <property type="entry name" value="RAS"/>
    <property type="match status" value="1"/>
</dbReference>
<evidence type="ECO:0000256" key="9">
    <source>
        <dbReference type="ARBA" id="ARBA00023289"/>
    </source>
</evidence>
<evidence type="ECO:0000256" key="2">
    <source>
        <dbReference type="ARBA" id="ARBA00022723"/>
    </source>
</evidence>